<organism evidence="1 2">
    <name type="scientific">Kribbella yunnanensis</name>
    <dbReference type="NCBI Taxonomy" id="190194"/>
    <lineage>
        <taxon>Bacteria</taxon>
        <taxon>Bacillati</taxon>
        <taxon>Actinomycetota</taxon>
        <taxon>Actinomycetes</taxon>
        <taxon>Propionibacteriales</taxon>
        <taxon>Kribbellaceae</taxon>
        <taxon>Kribbella</taxon>
    </lineage>
</organism>
<protein>
    <submittedName>
        <fullName evidence="1">Uncharacterized protein</fullName>
    </submittedName>
</protein>
<sequence length="112" mass="11703">MSELRAGDGALETVVAVQQLEGAGVGLEEEPRDYLAVGDPGGLDESLRTGSFAVGSWYAVAGDVESDGFVDECLLGLACALGRGPQSRCQFRTQFQVHGINGVGLERICATQ</sequence>
<proteinExistence type="predicted"/>
<keyword evidence="2" id="KW-1185">Reference proteome</keyword>
<reference evidence="1 2" key="1">
    <citation type="journal article" date="2019" name="Int. J. Syst. Evol. Microbiol.">
        <title>The Global Catalogue of Microorganisms (GCM) 10K type strain sequencing project: providing services to taxonomists for standard genome sequencing and annotation.</title>
        <authorList>
            <consortium name="The Broad Institute Genomics Platform"/>
            <consortium name="The Broad Institute Genome Sequencing Center for Infectious Disease"/>
            <person name="Wu L."/>
            <person name="Ma J."/>
        </authorList>
    </citation>
    <scope>NUCLEOTIDE SEQUENCE [LARGE SCALE GENOMIC DNA]</scope>
    <source>
        <strain evidence="1 2">JCM 14307</strain>
    </source>
</reference>
<gene>
    <name evidence="1" type="ORF">GCM10009745_23030</name>
</gene>
<dbReference type="EMBL" id="BAAANF010000008">
    <property type="protein sequence ID" value="GAA1678770.1"/>
    <property type="molecule type" value="Genomic_DNA"/>
</dbReference>
<evidence type="ECO:0000313" key="2">
    <source>
        <dbReference type="Proteomes" id="UP001500280"/>
    </source>
</evidence>
<name>A0ABN2GY47_9ACTN</name>
<dbReference type="Proteomes" id="UP001500280">
    <property type="component" value="Unassembled WGS sequence"/>
</dbReference>
<accession>A0ABN2GY47</accession>
<evidence type="ECO:0000313" key="1">
    <source>
        <dbReference type="EMBL" id="GAA1678770.1"/>
    </source>
</evidence>
<comment type="caution">
    <text evidence="1">The sequence shown here is derived from an EMBL/GenBank/DDBJ whole genome shotgun (WGS) entry which is preliminary data.</text>
</comment>